<dbReference type="AlphaFoldDB" id="A0A498Q6C6"/>
<proteinExistence type="predicted"/>
<dbReference type="Proteomes" id="UP000267289">
    <property type="component" value="Unassembled WGS sequence"/>
</dbReference>
<gene>
    <name evidence="1" type="ORF">LAUMK13_02543</name>
</gene>
<accession>A0A498Q6C6</accession>
<reference evidence="1 2" key="1">
    <citation type="submission" date="2018-09" db="EMBL/GenBank/DDBJ databases">
        <authorList>
            <person name="Tagini F."/>
        </authorList>
    </citation>
    <scope>NUCLEOTIDE SEQUENCE [LARGE SCALE GENOMIC DNA]</scope>
    <source>
        <strain evidence="1 2">MK13</strain>
    </source>
</reference>
<organism evidence="1 2">
    <name type="scientific">Mycobacterium innocens</name>
    <dbReference type="NCBI Taxonomy" id="2341083"/>
    <lineage>
        <taxon>Bacteria</taxon>
        <taxon>Bacillati</taxon>
        <taxon>Actinomycetota</taxon>
        <taxon>Actinomycetes</taxon>
        <taxon>Mycobacteriales</taxon>
        <taxon>Mycobacteriaceae</taxon>
        <taxon>Mycobacterium</taxon>
    </lineage>
</organism>
<keyword evidence="2" id="KW-1185">Reference proteome</keyword>
<dbReference type="RefSeq" id="WP_075541029.1">
    <property type="nucleotide sequence ID" value="NZ_UPHQ01000116.1"/>
</dbReference>
<evidence type="ECO:0008006" key="3">
    <source>
        <dbReference type="Google" id="ProtNLM"/>
    </source>
</evidence>
<protein>
    <recommendedName>
        <fullName evidence="3">Phosphatidylinositol mannoside acyltransferase</fullName>
    </recommendedName>
</protein>
<dbReference type="EMBL" id="UPHQ01000116">
    <property type="protein sequence ID" value="VBA39340.1"/>
    <property type="molecule type" value="Genomic_DNA"/>
</dbReference>
<evidence type="ECO:0000313" key="1">
    <source>
        <dbReference type="EMBL" id="VBA39340.1"/>
    </source>
</evidence>
<name>A0A498Q6C6_9MYCO</name>
<dbReference type="OrthoDB" id="9801955at2"/>
<evidence type="ECO:0000313" key="2">
    <source>
        <dbReference type="Proteomes" id="UP000267289"/>
    </source>
</evidence>
<sequence length="280" mass="31333">MFELTDDEAVVVAVKAALDSRGVGRAAQLSTMGALALNLALVNKVRWVWESVCQAVAAPTFSTDFDKHSWLSAWADFYLRAATEWQEAQRDPASSTVDQAGRLIIGWHHRSWPCLARQCGRWGALAIVARRSAWLNSVFHGNVVMMGDPDLGSRLEAACVSGQPIAAMLDYCYDHTRSADWSPFLGRQCRTPSGIFGLVARYDYPVAVMAPENAGWRVRCQFKSGQTSRQRCVDRVNAELTQMICQDPAQWLLWPSLDRRWYRQHNSLDDSPSRNAAALQ</sequence>